<accession>A0ACC1M9K2</accession>
<evidence type="ECO:0000313" key="2">
    <source>
        <dbReference type="Proteomes" id="UP001139981"/>
    </source>
</evidence>
<comment type="caution">
    <text evidence="1">The sequence shown here is derived from an EMBL/GenBank/DDBJ whole genome shotgun (WGS) entry which is preliminary data.</text>
</comment>
<proteinExistence type="predicted"/>
<dbReference type="Proteomes" id="UP001139981">
    <property type="component" value="Unassembled WGS sequence"/>
</dbReference>
<evidence type="ECO:0000313" key="1">
    <source>
        <dbReference type="EMBL" id="KAJ2901067.1"/>
    </source>
</evidence>
<protein>
    <submittedName>
        <fullName evidence="1">Uncharacterized protein</fullName>
    </submittedName>
</protein>
<name>A0ACC1M9K2_9FUNG</name>
<keyword evidence="2" id="KW-1185">Reference proteome</keyword>
<dbReference type="EMBL" id="JANBVB010000001">
    <property type="protein sequence ID" value="KAJ2901067.1"/>
    <property type="molecule type" value="Genomic_DNA"/>
</dbReference>
<organism evidence="1 2">
    <name type="scientific">Coemansia aciculifera</name>
    <dbReference type="NCBI Taxonomy" id="417176"/>
    <lineage>
        <taxon>Eukaryota</taxon>
        <taxon>Fungi</taxon>
        <taxon>Fungi incertae sedis</taxon>
        <taxon>Zoopagomycota</taxon>
        <taxon>Kickxellomycotina</taxon>
        <taxon>Kickxellomycetes</taxon>
        <taxon>Kickxellales</taxon>
        <taxon>Kickxellaceae</taxon>
        <taxon>Coemansia</taxon>
    </lineage>
</organism>
<gene>
    <name evidence="1" type="ORF">IWW38_000032</name>
</gene>
<reference evidence="1" key="1">
    <citation type="submission" date="2022-07" db="EMBL/GenBank/DDBJ databases">
        <title>Phylogenomic reconstructions and comparative analyses of Kickxellomycotina fungi.</title>
        <authorList>
            <person name="Reynolds N.K."/>
            <person name="Stajich J.E."/>
            <person name="Barry K."/>
            <person name="Grigoriev I.V."/>
            <person name="Crous P."/>
            <person name="Smith M.E."/>
        </authorList>
    </citation>
    <scope>NUCLEOTIDE SEQUENCE</scope>
    <source>
        <strain evidence="1">CBS 190363</strain>
    </source>
</reference>
<sequence>MVDLELVLPLLQICHNFRDIVYKCFCRCYSIDLAIGAKELTTLWDSWPYRFKILDHGAFHLVRKLSVSFGLGSIFSGKALQLLSHGFFSDLSFSNAHTLAVVLNCSAPREQQHDGDMFSSPDAEANIRAFVLRVKQLAPLANDVSIHPHRGTDYQIEGVDCQFGSLTSQLFQLARRIEYRSIMPKTPTVLQFDGFCGLTRIVFNTISPTLDGKDELMQVVRKSARTLQNLHISACARASISARGLVQGDDGNFVEYPCLATLKLGQFFYFLNHQPPVTSSGILFPSLRYLSIDGHYPFGDDTPFRGNSATLESLHIAPRPELYNILHKFSVFTPTSHPKLWCVRTNAMYGRVTDAESNDESDEEPIHRPNGFQSTDALIKFVLSIAPDATVRVIATIGVLDGGFDALSELRNHGNIQVLALSGMVLPLWFVGSLLSWLPLLSDLHCMAVLSDPLTEDAAMDNLLAFRRSLHDVTNRRFRCWRIGNAEDYSVKEVLVCVLAVAMICPNFVHIALPFYDHSELMAMLEEVIKSGEFVQIESQLQRLLFIRDRY</sequence>